<dbReference type="Proteomes" id="UP000189703">
    <property type="component" value="Unplaced"/>
</dbReference>
<dbReference type="eggNOG" id="ENOG502RY47">
    <property type="taxonomic scope" value="Eukaryota"/>
</dbReference>
<dbReference type="OMA" id="GKANMNM"/>
<dbReference type="FunCoup" id="A0A1U8B743">
    <property type="interactions" value="2504"/>
</dbReference>
<protein>
    <submittedName>
        <fullName evidence="2">Uncharacterized protein LOC104611472</fullName>
    </submittedName>
</protein>
<sequence length="195" mass="22543">MVLWEITLATAYFLGMKRTYKLVLRLQRRLISPNHPRLRQFVYRRTRTVFDIAVKVHRNIQERDIEVGRNLGNWILRWLDRNKPSANIRGGPPGLPAGGNFAKQMTSIPIRETYGSRGGGRHGQINGRVFASSMNLRRKSFPTLGTIMLPVKPAATNVQYRHLCINGPEMQRMRCGRGRFEGVIRKDIMQWMQQS</sequence>
<accession>A0A1U8B743</accession>
<proteinExistence type="predicted"/>
<dbReference type="InParanoid" id="A0A1U8B743"/>
<name>A0A1U8B743_NELNU</name>
<dbReference type="GeneID" id="104611472"/>
<dbReference type="OrthoDB" id="2018352at2759"/>
<dbReference type="AlphaFoldDB" id="A0A1U8B743"/>
<dbReference type="RefSeq" id="XP_010276841.1">
    <property type="nucleotide sequence ID" value="XM_010278539.2"/>
</dbReference>
<evidence type="ECO:0000313" key="2">
    <source>
        <dbReference type="RefSeq" id="XP_010276841.1"/>
    </source>
</evidence>
<keyword evidence="1" id="KW-1185">Reference proteome</keyword>
<reference evidence="2" key="1">
    <citation type="submission" date="2025-08" db="UniProtKB">
        <authorList>
            <consortium name="RefSeq"/>
        </authorList>
    </citation>
    <scope>IDENTIFICATION</scope>
</reference>
<gene>
    <name evidence="2" type="primary">LOC104611472</name>
</gene>
<dbReference type="PANTHER" id="PTHR35998">
    <property type="entry name" value="OS02G0127900 PROTEIN"/>
    <property type="match status" value="1"/>
</dbReference>
<evidence type="ECO:0000313" key="1">
    <source>
        <dbReference type="Proteomes" id="UP000189703"/>
    </source>
</evidence>
<organism evidence="1 2">
    <name type="scientific">Nelumbo nucifera</name>
    <name type="common">Sacred lotus</name>
    <dbReference type="NCBI Taxonomy" id="4432"/>
    <lineage>
        <taxon>Eukaryota</taxon>
        <taxon>Viridiplantae</taxon>
        <taxon>Streptophyta</taxon>
        <taxon>Embryophyta</taxon>
        <taxon>Tracheophyta</taxon>
        <taxon>Spermatophyta</taxon>
        <taxon>Magnoliopsida</taxon>
        <taxon>Proteales</taxon>
        <taxon>Nelumbonaceae</taxon>
        <taxon>Nelumbo</taxon>
    </lineage>
</organism>
<dbReference type="KEGG" id="nnu:104611472"/>
<dbReference type="PANTHER" id="PTHR35998:SF1">
    <property type="entry name" value="OS02G0127900 PROTEIN"/>
    <property type="match status" value="1"/>
</dbReference>